<organism evidence="6 7">
    <name type="scientific">Lodderomyces elongisporus (strain ATCC 11503 / CBS 2605 / JCM 1781 / NBRC 1676 / NRRL YB-4239)</name>
    <name type="common">Yeast</name>
    <name type="synonym">Saccharomyces elongisporus</name>
    <dbReference type="NCBI Taxonomy" id="379508"/>
    <lineage>
        <taxon>Eukaryota</taxon>
        <taxon>Fungi</taxon>
        <taxon>Dikarya</taxon>
        <taxon>Ascomycota</taxon>
        <taxon>Saccharomycotina</taxon>
        <taxon>Pichiomycetes</taxon>
        <taxon>Debaryomycetaceae</taxon>
        <taxon>Candida/Lodderomyces clade</taxon>
        <taxon>Lodderomyces</taxon>
    </lineage>
</organism>
<evidence type="ECO:0000256" key="3">
    <source>
        <dbReference type="RuleBase" id="RU003719"/>
    </source>
</evidence>
<dbReference type="SUPFAM" id="SSF52283">
    <property type="entry name" value="Formate/glycerate dehydrogenase catalytic domain-like"/>
    <property type="match status" value="1"/>
</dbReference>
<dbReference type="VEuPathDB" id="FungiDB:LELG_05668"/>
<keyword evidence="2" id="KW-0520">NAD</keyword>
<keyword evidence="7" id="KW-1185">Reference proteome</keyword>
<dbReference type="Pfam" id="PF02826">
    <property type="entry name" value="2-Hacid_dh_C"/>
    <property type="match status" value="1"/>
</dbReference>
<evidence type="ECO:0008006" key="8">
    <source>
        <dbReference type="Google" id="ProtNLM"/>
    </source>
</evidence>
<dbReference type="InterPro" id="IPR050223">
    <property type="entry name" value="D-isomer_2-hydroxyacid_DH"/>
</dbReference>
<protein>
    <recommendedName>
        <fullName evidence="8">D-isomer specific 2-hydroxyacid dehydrogenase NAD-binding domain-containing protein</fullName>
    </recommendedName>
</protein>
<dbReference type="STRING" id="379508.A5E7S9"/>
<dbReference type="InterPro" id="IPR006139">
    <property type="entry name" value="D-isomer_2_OHA_DH_cat_dom"/>
</dbReference>
<reference evidence="6 7" key="1">
    <citation type="journal article" date="2009" name="Nature">
        <title>Evolution of pathogenicity and sexual reproduction in eight Candida genomes.</title>
        <authorList>
            <person name="Butler G."/>
            <person name="Rasmussen M.D."/>
            <person name="Lin M.F."/>
            <person name="Santos M.A."/>
            <person name="Sakthikumar S."/>
            <person name="Munro C.A."/>
            <person name="Rheinbay E."/>
            <person name="Grabherr M."/>
            <person name="Forche A."/>
            <person name="Reedy J.L."/>
            <person name="Agrafioti I."/>
            <person name="Arnaud M.B."/>
            <person name="Bates S."/>
            <person name="Brown A.J."/>
            <person name="Brunke S."/>
            <person name="Costanzo M.C."/>
            <person name="Fitzpatrick D.A."/>
            <person name="de Groot P.W."/>
            <person name="Harris D."/>
            <person name="Hoyer L.L."/>
            <person name="Hube B."/>
            <person name="Klis F.M."/>
            <person name="Kodira C."/>
            <person name="Lennard N."/>
            <person name="Logue M.E."/>
            <person name="Martin R."/>
            <person name="Neiman A.M."/>
            <person name="Nikolaou E."/>
            <person name="Quail M.A."/>
            <person name="Quinn J."/>
            <person name="Santos M.C."/>
            <person name="Schmitzberger F.F."/>
            <person name="Sherlock G."/>
            <person name="Shah P."/>
            <person name="Silverstein K.A."/>
            <person name="Skrzypek M.S."/>
            <person name="Soll D."/>
            <person name="Staggs R."/>
            <person name="Stansfield I."/>
            <person name="Stumpf M.P."/>
            <person name="Sudbery P.E."/>
            <person name="Srikantha T."/>
            <person name="Zeng Q."/>
            <person name="Berman J."/>
            <person name="Berriman M."/>
            <person name="Heitman J."/>
            <person name="Gow N.A."/>
            <person name="Lorenz M.C."/>
            <person name="Birren B.W."/>
            <person name="Kellis M."/>
            <person name="Cuomo C.A."/>
        </authorList>
    </citation>
    <scope>NUCLEOTIDE SEQUENCE [LARGE SCALE GENOMIC DNA]</scope>
    <source>
        <strain evidence="7">ATCC 11503 / BCRC 21390 / CBS 2605 / JCM 1781 / NBRC 1676 / NRRL YB-4239</strain>
    </source>
</reference>
<dbReference type="OMA" id="LPWCMGA"/>
<dbReference type="GO" id="GO:0030267">
    <property type="term" value="F:glyoxylate reductase (NADPH) activity"/>
    <property type="evidence" value="ECO:0007669"/>
    <property type="project" value="TreeGrafter"/>
</dbReference>
<dbReference type="Proteomes" id="UP000001996">
    <property type="component" value="Unassembled WGS sequence"/>
</dbReference>
<sequence length="357" mass="39669">MTKSKVLFIGDLNKNLPEYVQFKDKYECIHYTLTTKEQFEKDLSTKFLDISAIYAAWLGFVPIGGFRTVIDTAPTSLKVISFCSVGYDHADAEVMQARNIAMTNVPSDGAAEPVADLVTYYTISAFRQFHLYNKQTTLNTLDIRYQLAHGQLENSSGTVKAGSGKGYHFGETMCQRPNLSPRGHVVAIVGFGQIGRLIGRRLNELGMKIKYVKRSKLSKKEEESLGYTAEYFPTIVETQPDLIVIACPATPETYHIINDNLISSINKPFRIINIGRGTVIDESALLKGLQNGKVLFAGLDVFEEEPKINPEFFSREDVMITPHVGASTEENFDYTATQALKNIDDILSGGNGISRVN</sequence>
<dbReference type="Gene3D" id="3.40.50.720">
    <property type="entry name" value="NAD(P)-binding Rossmann-like Domain"/>
    <property type="match status" value="2"/>
</dbReference>
<dbReference type="FunCoup" id="A5E7S9">
    <property type="interactions" value="31"/>
</dbReference>
<dbReference type="KEGG" id="lel:PVL30_004425"/>
<gene>
    <name evidence="6" type="ORF">LELG_05668</name>
</gene>
<name>A5E7S9_LODEL</name>
<dbReference type="eggNOG" id="KOG0069">
    <property type="taxonomic scope" value="Eukaryota"/>
</dbReference>
<dbReference type="GO" id="GO:0016618">
    <property type="term" value="F:hydroxypyruvate reductase [NAD(P)H] activity"/>
    <property type="evidence" value="ECO:0007669"/>
    <property type="project" value="TreeGrafter"/>
</dbReference>
<dbReference type="SUPFAM" id="SSF51735">
    <property type="entry name" value="NAD(P)-binding Rossmann-fold domains"/>
    <property type="match status" value="1"/>
</dbReference>
<keyword evidence="1 3" id="KW-0560">Oxidoreductase</keyword>
<dbReference type="GO" id="GO:0005829">
    <property type="term" value="C:cytosol"/>
    <property type="evidence" value="ECO:0007669"/>
    <property type="project" value="TreeGrafter"/>
</dbReference>
<dbReference type="PANTHER" id="PTHR10996">
    <property type="entry name" value="2-HYDROXYACID DEHYDROGENASE-RELATED"/>
    <property type="match status" value="1"/>
</dbReference>
<dbReference type="Pfam" id="PF00389">
    <property type="entry name" value="2-Hacid_dh"/>
    <property type="match status" value="1"/>
</dbReference>
<accession>A5E7S9</accession>
<evidence type="ECO:0000259" key="5">
    <source>
        <dbReference type="Pfam" id="PF02826"/>
    </source>
</evidence>
<dbReference type="GO" id="GO:0051287">
    <property type="term" value="F:NAD binding"/>
    <property type="evidence" value="ECO:0007669"/>
    <property type="project" value="InterPro"/>
</dbReference>
<dbReference type="InterPro" id="IPR006140">
    <property type="entry name" value="D-isomer_DH_NAD-bd"/>
</dbReference>
<evidence type="ECO:0000256" key="2">
    <source>
        <dbReference type="ARBA" id="ARBA00023027"/>
    </source>
</evidence>
<comment type="similarity">
    <text evidence="3">Belongs to the D-isomer specific 2-hydroxyacid dehydrogenase family.</text>
</comment>
<proteinExistence type="inferred from homology"/>
<evidence type="ECO:0000256" key="1">
    <source>
        <dbReference type="ARBA" id="ARBA00023002"/>
    </source>
</evidence>
<dbReference type="HOGENOM" id="CLU_019796_1_2_1"/>
<feature type="domain" description="D-isomer specific 2-hydroxyacid dehydrogenase NAD-binding" evidence="5">
    <location>
        <begin position="176"/>
        <end position="325"/>
    </location>
</feature>
<evidence type="ECO:0000313" key="7">
    <source>
        <dbReference type="Proteomes" id="UP000001996"/>
    </source>
</evidence>
<dbReference type="AlphaFoldDB" id="A5E7S9"/>
<dbReference type="OrthoDB" id="298012at2759"/>
<evidence type="ECO:0000259" key="4">
    <source>
        <dbReference type="Pfam" id="PF00389"/>
    </source>
</evidence>
<dbReference type="PANTHER" id="PTHR10996:SF178">
    <property type="entry name" value="2-HYDROXYACID DEHYDROGENASE YGL185C-RELATED"/>
    <property type="match status" value="1"/>
</dbReference>
<dbReference type="InParanoid" id="A5E7S9"/>
<dbReference type="EMBL" id="CH981534">
    <property type="protein sequence ID" value="EDK47487.1"/>
    <property type="molecule type" value="Genomic_DNA"/>
</dbReference>
<dbReference type="InterPro" id="IPR036291">
    <property type="entry name" value="NAD(P)-bd_dom_sf"/>
</dbReference>
<dbReference type="GeneID" id="5230266"/>
<feature type="domain" description="D-isomer specific 2-hydroxyacid dehydrogenase catalytic" evidence="4">
    <location>
        <begin position="65"/>
        <end position="357"/>
    </location>
</feature>
<evidence type="ECO:0000313" key="6">
    <source>
        <dbReference type="EMBL" id="EDK47487.1"/>
    </source>
</evidence>